<organism evidence="1 2">
    <name type="scientific">Naganishia adeliensis</name>
    <dbReference type="NCBI Taxonomy" id="92952"/>
    <lineage>
        <taxon>Eukaryota</taxon>
        <taxon>Fungi</taxon>
        <taxon>Dikarya</taxon>
        <taxon>Basidiomycota</taxon>
        <taxon>Agaricomycotina</taxon>
        <taxon>Tremellomycetes</taxon>
        <taxon>Filobasidiales</taxon>
        <taxon>Filobasidiaceae</taxon>
        <taxon>Naganishia</taxon>
    </lineage>
</organism>
<dbReference type="EMBL" id="JASBWS010000026">
    <property type="protein sequence ID" value="KAJ9110043.1"/>
    <property type="molecule type" value="Genomic_DNA"/>
</dbReference>
<evidence type="ECO:0000313" key="2">
    <source>
        <dbReference type="Proteomes" id="UP001230649"/>
    </source>
</evidence>
<dbReference type="Proteomes" id="UP001230649">
    <property type="component" value="Unassembled WGS sequence"/>
</dbReference>
<evidence type="ECO:0000313" key="1">
    <source>
        <dbReference type="EMBL" id="KAJ9110043.1"/>
    </source>
</evidence>
<keyword evidence="2" id="KW-1185">Reference proteome</keyword>
<comment type="caution">
    <text evidence="1">The sequence shown here is derived from an EMBL/GenBank/DDBJ whole genome shotgun (WGS) entry which is preliminary data.</text>
</comment>
<name>A0ACC2WF62_9TREE</name>
<sequence>MAPLLMLVKALVDRQQTATWPRASPGKGAGGEGGFLESLDVDLAKTDITAIENRLALISSLPRPFIDRSTIACLENQPYGGTLESLVTSFASFYQRGRVCGRRDEEKSADSGKVTGSRQGAYSLGNRKRKRLVDDENTQSYVECASNEENRYAEPVELETIKAYAANPDLLNVIISVLVTRLSQGYPFNIKSLDILIHLLHAHLLPHPAFYPPTSQLYAPINALATATIQDGPSGVAGHVKAKADEFLTGIGYEVRLGSAWTGRGTMTDEWGRSAWMGPEQPSAWESPQQGFSLSTTTVSQGWAELFEINV</sequence>
<reference evidence="1" key="1">
    <citation type="submission" date="2023-04" db="EMBL/GenBank/DDBJ databases">
        <title>Draft Genome sequencing of Naganishia species isolated from polar environments using Oxford Nanopore Technology.</title>
        <authorList>
            <person name="Leo P."/>
            <person name="Venkateswaran K."/>
        </authorList>
    </citation>
    <scope>NUCLEOTIDE SEQUENCE</scope>
    <source>
        <strain evidence="1">MNA-CCFEE 5262</strain>
    </source>
</reference>
<proteinExistence type="predicted"/>
<gene>
    <name evidence="1" type="ORF">QFC20_003117</name>
</gene>
<protein>
    <submittedName>
        <fullName evidence="1">Uncharacterized protein</fullName>
    </submittedName>
</protein>
<accession>A0ACC2WF62</accession>